<dbReference type="InterPro" id="IPR019405">
    <property type="entry name" value="Lactonase_7-beta_prop"/>
</dbReference>
<proteinExistence type="predicted"/>
<keyword evidence="1" id="KW-0732">Signal</keyword>
<feature type="chain" id="PRO_5023013280" evidence="1">
    <location>
        <begin position="33"/>
        <end position="199"/>
    </location>
</feature>
<dbReference type="SUPFAM" id="SSF63829">
    <property type="entry name" value="Calcium-dependent phosphotriesterase"/>
    <property type="match status" value="1"/>
</dbReference>
<keyword evidence="3" id="KW-1185">Reference proteome</keyword>
<protein>
    <submittedName>
        <fullName evidence="2">Lactonase family protein</fullName>
    </submittedName>
</protein>
<organism evidence="2 3">
    <name type="scientific">Terriglobus albidus</name>
    <dbReference type="NCBI Taxonomy" id="1592106"/>
    <lineage>
        <taxon>Bacteria</taxon>
        <taxon>Pseudomonadati</taxon>
        <taxon>Acidobacteriota</taxon>
        <taxon>Terriglobia</taxon>
        <taxon>Terriglobales</taxon>
        <taxon>Acidobacteriaceae</taxon>
        <taxon>Terriglobus</taxon>
    </lineage>
</organism>
<dbReference type="EMBL" id="CP042806">
    <property type="protein sequence ID" value="QEE27442.1"/>
    <property type="molecule type" value="Genomic_DNA"/>
</dbReference>
<gene>
    <name evidence="2" type="ORF">FTW19_05115</name>
</gene>
<feature type="signal peptide" evidence="1">
    <location>
        <begin position="1"/>
        <end position="32"/>
    </location>
</feature>
<dbReference type="InterPro" id="IPR006311">
    <property type="entry name" value="TAT_signal"/>
</dbReference>
<sequence>MMMREYKPTRRAVLQGIAGAAICAAPMTRAFAAIGDGITFELDREGGWIHSVVRGQRRHSEKADLPSAMVYSSDHQILHVTHGYTSYLGLPAGAISSYRVEPSGRLQRLTTQGLSLTAMSPHHIAVSPDGRSLAVAAAGGRVLNMLSVTEENAAGEVIAVHRKLRGSIPQEFFFDRDGALCVDSHRYAMLEGRLARIGG</sequence>
<dbReference type="Proteomes" id="UP000321820">
    <property type="component" value="Chromosome"/>
</dbReference>
<reference evidence="2 3" key="1">
    <citation type="submission" date="2019-08" db="EMBL/GenBank/DDBJ databases">
        <title>Complete genome sequence of Terriglobus albidus strain ORNL.</title>
        <authorList>
            <person name="Podar M."/>
        </authorList>
    </citation>
    <scope>NUCLEOTIDE SEQUENCE [LARGE SCALE GENOMIC DNA]</scope>
    <source>
        <strain evidence="2 3">ORNL</strain>
    </source>
</reference>
<evidence type="ECO:0000313" key="3">
    <source>
        <dbReference type="Proteomes" id="UP000321820"/>
    </source>
</evidence>
<dbReference type="Gene3D" id="2.130.10.10">
    <property type="entry name" value="YVTN repeat-like/Quinoprotein amine dehydrogenase"/>
    <property type="match status" value="1"/>
</dbReference>
<evidence type="ECO:0000313" key="2">
    <source>
        <dbReference type="EMBL" id="QEE27442.1"/>
    </source>
</evidence>
<dbReference type="PROSITE" id="PS51318">
    <property type="entry name" value="TAT"/>
    <property type="match status" value="1"/>
</dbReference>
<accession>A0A5B9E5B4</accession>
<dbReference type="InterPro" id="IPR015943">
    <property type="entry name" value="WD40/YVTN_repeat-like_dom_sf"/>
</dbReference>
<dbReference type="Pfam" id="PF10282">
    <property type="entry name" value="Lactonase"/>
    <property type="match status" value="1"/>
</dbReference>
<dbReference type="AlphaFoldDB" id="A0A5B9E5B4"/>
<dbReference type="KEGG" id="talb:FTW19_05115"/>
<name>A0A5B9E5B4_9BACT</name>
<dbReference type="OrthoDB" id="9790815at2"/>
<evidence type="ECO:0000256" key="1">
    <source>
        <dbReference type="SAM" id="SignalP"/>
    </source>
</evidence>
<dbReference type="RefSeq" id="WP_147646633.1">
    <property type="nucleotide sequence ID" value="NZ_CP042806.1"/>
</dbReference>